<evidence type="ECO:0000313" key="2">
    <source>
        <dbReference type="Proteomes" id="UP000479710"/>
    </source>
</evidence>
<organism evidence="1 2">
    <name type="scientific">Oryza meyeriana var. granulata</name>
    <dbReference type="NCBI Taxonomy" id="110450"/>
    <lineage>
        <taxon>Eukaryota</taxon>
        <taxon>Viridiplantae</taxon>
        <taxon>Streptophyta</taxon>
        <taxon>Embryophyta</taxon>
        <taxon>Tracheophyta</taxon>
        <taxon>Spermatophyta</taxon>
        <taxon>Magnoliopsida</taxon>
        <taxon>Liliopsida</taxon>
        <taxon>Poales</taxon>
        <taxon>Poaceae</taxon>
        <taxon>BOP clade</taxon>
        <taxon>Oryzoideae</taxon>
        <taxon>Oryzeae</taxon>
        <taxon>Oryzinae</taxon>
        <taxon>Oryza</taxon>
        <taxon>Oryza meyeriana</taxon>
    </lineage>
</organism>
<keyword evidence="2" id="KW-1185">Reference proteome</keyword>
<sequence>MIHQDGALQDMMALQLQEYLADYVIQEVDEWNFAAQVTLGSAEDPHGHDVVVFPEEVDESPVIAAFAPDPEGSSFPVAADLDCKQYGEFVAAELDYRKPVALAAADLDCRHPQLAPAADFGCRQLEKQVVAATSAGVVDRVTVVNAETELDVEPSPEIAVAGLAVGVAAAQDG</sequence>
<reference evidence="1 2" key="1">
    <citation type="submission" date="2019-11" db="EMBL/GenBank/DDBJ databases">
        <title>Whole genome sequence of Oryza granulata.</title>
        <authorList>
            <person name="Li W."/>
        </authorList>
    </citation>
    <scope>NUCLEOTIDE SEQUENCE [LARGE SCALE GENOMIC DNA]</scope>
    <source>
        <strain evidence="2">cv. Menghai</strain>
        <tissue evidence="1">Leaf</tissue>
    </source>
</reference>
<comment type="caution">
    <text evidence="1">The sequence shown here is derived from an EMBL/GenBank/DDBJ whole genome shotgun (WGS) entry which is preliminary data.</text>
</comment>
<accession>A0A6G1C9E4</accession>
<dbReference type="Proteomes" id="UP000479710">
    <property type="component" value="Unassembled WGS sequence"/>
</dbReference>
<dbReference type="AlphaFoldDB" id="A0A6G1C9E4"/>
<evidence type="ECO:0000313" key="1">
    <source>
        <dbReference type="EMBL" id="KAF0896651.1"/>
    </source>
</evidence>
<protein>
    <submittedName>
        <fullName evidence="1">Uncharacterized protein</fullName>
    </submittedName>
</protein>
<dbReference type="EMBL" id="SPHZ02000010">
    <property type="protein sequence ID" value="KAF0896651.1"/>
    <property type="molecule type" value="Genomic_DNA"/>
</dbReference>
<proteinExistence type="predicted"/>
<name>A0A6G1C9E4_9ORYZ</name>
<gene>
    <name evidence="1" type="ORF">E2562_026764</name>
</gene>